<accession>A0A5N6ZQ84</accession>
<organism evidence="1 2">
    <name type="scientific">Aspergillus caelatus</name>
    <dbReference type="NCBI Taxonomy" id="61420"/>
    <lineage>
        <taxon>Eukaryota</taxon>
        <taxon>Fungi</taxon>
        <taxon>Dikarya</taxon>
        <taxon>Ascomycota</taxon>
        <taxon>Pezizomycotina</taxon>
        <taxon>Eurotiomycetes</taxon>
        <taxon>Eurotiomycetidae</taxon>
        <taxon>Eurotiales</taxon>
        <taxon>Aspergillaceae</taxon>
        <taxon>Aspergillus</taxon>
        <taxon>Aspergillus subgen. Circumdati</taxon>
    </lineage>
</organism>
<evidence type="ECO:0000313" key="2">
    <source>
        <dbReference type="Proteomes" id="UP000326268"/>
    </source>
</evidence>
<reference evidence="1 2" key="1">
    <citation type="submission" date="2019-04" db="EMBL/GenBank/DDBJ databases">
        <title>Friends and foes A comparative genomics studyof 23 Aspergillus species from section Flavi.</title>
        <authorList>
            <consortium name="DOE Joint Genome Institute"/>
            <person name="Kjaerbolling I."/>
            <person name="Vesth T."/>
            <person name="Frisvad J.C."/>
            <person name="Nybo J.L."/>
            <person name="Theobald S."/>
            <person name="Kildgaard S."/>
            <person name="Isbrandt T."/>
            <person name="Kuo A."/>
            <person name="Sato A."/>
            <person name="Lyhne E.K."/>
            <person name="Kogle M.E."/>
            <person name="Wiebenga A."/>
            <person name="Kun R.S."/>
            <person name="Lubbers R.J."/>
            <person name="Makela M.R."/>
            <person name="Barry K."/>
            <person name="Chovatia M."/>
            <person name="Clum A."/>
            <person name="Daum C."/>
            <person name="Haridas S."/>
            <person name="He G."/>
            <person name="LaButti K."/>
            <person name="Lipzen A."/>
            <person name="Mondo S."/>
            <person name="Riley R."/>
            <person name="Salamov A."/>
            <person name="Simmons B.A."/>
            <person name="Magnuson J.K."/>
            <person name="Henrissat B."/>
            <person name="Mortensen U.H."/>
            <person name="Larsen T.O."/>
            <person name="Devries R.P."/>
            <person name="Grigoriev I.V."/>
            <person name="Machida M."/>
            <person name="Baker S.E."/>
            <person name="Andersen M.R."/>
        </authorList>
    </citation>
    <scope>NUCLEOTIDE SEQUENCE [LARGE SCALE GENOMIC DNA]</scope>
    <source>
        <strain evidence="1 2">CBS 763.97</strain>
    </source>
</reference>
<dbReference type="RefSeq" id="XP_031922207.1">
    <property type="nucleotide sequence ID" value="XM_032068806.1"/>
</dbReference>
<dbReference type="Proteomes" id="UP000326268">
    <property type="component" value="Unassembled WGS sequence"/>
</dbReference>
<name>A0A5N6ZQ84_9EURO</name>
<proteinExistence type="predicted"/>
<evidence type="ECO:0000313" key="1">
    <source>
        <dbReference type="EMBL" id="KAE8359126.1"/>
    </source>
</evidence>
<dbReference type="GeneID" id="43653252"/>
<dbReference type="AlphaFoldDB" id="A0A5N6ZQ84"/>
<sequence>MTLSRFSTYHYTFQINVGLHGIYVKFTLLRTLRHIVRFWELSGFKYSLLSMK</sequence>
<protein>
    <submittedName>
        <fullName evidence="1">Uncharacterized protein</fullName>
    </submittedName>
</protein>
<dbReference type="EMBL" id="ML737845">
    <property type="protein sequence ID" value="KAE8359126.1"/>
    <property type="molecule type" value="Genomic_DNA"/>
</dbReference>
<keyword evidence="2" id="KW-1185">Reference proteome</keyword>
<gene>
    <name evidence="1" type="ORF">BDV27DRAFT_136627</name>
</gene>